<name>A0A7X1G032_9SPHN</name>
<sequence>MFRSLLIAIAAALAAPLALLPAPALAADTATSPVALTGEVKVDRVVTENGATRHVLVQPDKVVPGERLVFTTRYRNTGAKPIQNFVVTNPVPAAVVLADNTDRALVVSVDGGTSWGPLASLTVPDGAKGRRAAGPADVTHLRWTIPVIAPGADGAVEYHATVR</sequence>
<evidence type="ECO:0000256" key="1">
    <source>
        <dbReference type="SAM" id="SignalP"/>
    </source>
</evidence>
<dbReference type="InterPro" id="IPR047589">
    <property type="entry name" value="DUF11_rpt"/>
</dbReference>
<dbReference type="NCBIfam" id="TIGR01451">
    <property type="entry name" value="B_ant_repeat"/>
    <property type="match status" value="1"/>
</dbReference>
<protein>
    <recommendedName>
        <fullName evidence="4">DUF11 domain-containing protein</fullName>
    </recommendedName>
</protein>
<accession>A0A7X1G032</accession>
<organism evidence="2 3">
    <name type="scientific">Novosphingobium piscinae</name>
    <dbReference type="NCBI Taxonomy" id="1507448"/>
    <lineage>
        <taxon>Bacteria</taxon>
        <taxon>Pseudomonadati</taxon>
        <taxon>Pseudomonadota</taxon>
        <taxon>Alphaproteobacteria</taxon>
        <taxon>Sphingomonadales</taxon>
        <taxon>Sphingomonadaceae</taxon>
        <taxon>Novosphingobium</taxon>
    </lineage>
</organism>
<dbReference type="RefSeq" id="WP_185680034.1">
    <property type="nucleotide sequence ID" value="NZ_JACLAX010000015.1"/>
</dbReference>
<evidence type="ECO:0008006" key="4">
    <source>
        <dbReference type="Google" id="ProtNLM"/>
    </source>
</evidence>
<reference evidence="2 3" key="1">
    <citation type="submission" date="2020-08" db="EMBL/GenBank/DDBJ databases">
        <title>The genome sequence of type strain Novosphingobium piscinae KCTC 42194.</title>
        <authorList>
            <person name="Liu Y."/>
        </authorList>
    </citation>
    <scope>NUCLEOTIDE SEQUENCE [LARGE SCALE GENOMIC DNA]</scope>
    <source>
        <strain evidence="2 3">KCTC 42194</strain>
    </source>
</reference>
<keyword evidence="3" id="KW-1185">Reference proteome</keyword>
<evidence type="ECO:0000313" key="3">
    <source>
        <dbReference type="Proteomes" id="UP000551327"/>
    </source>
</evidence>
<dbReference type="AlphaFoldDB" id="A0A7X1G032"/>
<keyword evidence="1" id="KW-0732">Signal</keyword>
<gene>
    <name evidence="2" type="ORF">H7F53_13555</name>
</gene>
<dbReference type="EMBL" id="JACLAX010000015">
    <property type="protein sequence ID" value="MBC2670176.1"/>
    <property type="molecule type" value="Genomic_DNA"/>
</dbReference>
<comment type="caution">
    <text evidence="2">The sequence shown here is derived from an EMBL/GenBank/DDBJ whole genome shotgun (WGS) entry which is preliminary data.</text>
</comment>
<evidence type="ECO:0000313" key="2">
    <source>
        <dbReference type="EMBL" id="MBC2670176.1"/>
    </source>
</evidence>
<proteinExistence type="predicted"/>
<dbReference type="Proteomes" id="UP000551327">
    <property type="component" value="Unassembled WGS sequence"/>
</dbReference>
<feature type="signal peptide" evidence="1">
    <location>
        <begin position="1"/>
        <end position="26"/>
    </location>
</feature>
<feature type="chain" id="PRO_5030574782" description="DUF11 domain-containing protein" evidence="1">
    <location>
        <begin position="27"/>
        <end position="163"/>
    </location>
</feature>